<evidence type="ECO:0000313" key="4">
    <source>
        <dbReference type="Proteomes" id="UP000186922"/>
    </source>
</evidence>
<feature type="compositionally biased region" description="Low complexity" evidence="1">
    <location>
        <begin position="111"/>
        <end position="132"/>
    </location>
</feature>
<dbReference type="EMBL" id="BDGG01000005">
    <property type="protein sequence ID" value="GAU99604.1"/>
    <property type="molecule type" value="Genomic_DNA"/>
</dbReference>
<evidence type="ECO:0000313" key="3">
    <source>
        <dbReference type="EMBL" id="GAU99604.1"/>
    </source>
</evidence>
<sequence>MHSIAVFPILLVSVLSERISVLPDVSWQRSPSASSDRESSGVIRENNIRPSSISRDNSFNSGSRSSSSSSFGFDEDRTSGGSRLGGPGSSGSRNSLSDSDRFPITGNLRPGSSISSSGSADSRFGSSGSSGSRPVSAFGSSSFNTPDPTRGQYVRIVASLVAFENARGTTSTGSSCSTFGHCDPLVFANLDTERPNAAWPGSLDTKFWPQVFAAKSQDSFKMNLENITKDVCGQNYREANLRVHIEDKKALLSNAVINDFDCVINRDPQESAAAATWSPTRECIPRFASPKHTLTYRYKVHYVPRISCGLSRSTTTTTPRSLFG</sequence>
<evidence type="ECO:0000256" key="2">
    <source>
        <dbReference type="SAM" id="SignalP"/>
    </source>
</evidence>
<feature type="chain" id="PRO_5008898293" evidence="2">
    <location>
        <begin position="17"/>
        <end position="324"/>
    </location>
</feature>
<accession>A0A1D1VD79</accession>
<protein>
    <submittedName>
        <fullName evidence="3">Uncharacterized protein</fullName>
    </submittedName>
</protein>
<dbReference type="Proteomes" id="UP000186922">
    <property type="component" value="Unassembled WGS sequence"/>
</dbReference>
<reference evidence="3 4" key="1">
    <citation type="journal article" date="2016" name="Nat. Commun.">
        <title>Extremotolerant tardigrade genome and improved radiotolerance of human cultured cells by tardigrade-unique protein.</title>
        <authorList>
            <person name="Hashimoto T."/>
            <person name="Horikawa D.D."/>
            <person name="Saito Y."/>
            <person name="Kuwahara H."/>
            <person name="Kozuka-Hata H."/>
            <person name="Shin-I T."/>
            <person name="Minakuchi Y."/>
            <person name="Ohishi K."/>
            <person name="Motoyama A."/>
            <person name="Aizu T."/>
            <person name="Enomoto A."/>
            <person name="Kondo K."/>
            <person name="Tanaka S."/>
            <person name="Hara Y."/>
            <person name="Koshikawa S."/>
            <person name="Sagara H."/>
            <person name="Miura T."/>
            <person name="Yokobori S."/>
            <person name="Miyagawa K."/>
            <person name="Suzuki Y."/>
            <person name="Kubo T."/>
            <person name="Oyama M."/>
            <person name="Kohara Y."/>
            <person name="Fujiyama A."/>
            <person name="Arakawa K."/>
            <person name="Katayama T."/>
            <person name="Toyoda A."/>
            <person name="Kunieda T."/>
        </authorList>
    </citation>
    <scope>NUCLEOTIDE SEQUENCE [LARGE SCALE GENOMIC DNA]</scope>
    <source>
        <strain evidence="3 4">YOKOZUNA-1</strain>
    </source>
</reference>
<proteinExistence type="predicted"/>
<comment type="caution">
    <text evidence="3">The sequence shown here is derived from an EMBL/GenBank/DDBJ whole genome shotgun (WGS) entry which is preliminary data.</text>
</comment>
<gene>
    <name evidence="3" type="primary">RvY_10577-1</name>
    <name evidence="3" type="synonym">RvY_10577.1</name>
    <name evidence="3" type="ORF">RvY_10577</name>
</gene>
<feature type="region of interest" description="Disordered" evidence="1">
    <location>
        <begin position="26"/>
        <end position="144"/>
    </location>
</feature>
<name>A0A1D1VD79_RAMVA</name>
<dbReference type="AlphaFoldDB" id="A0A1D1VD79"/>
<feature type="signal peptide" evidence="2">
    <location>
        <begin position="1"/>
        <end position="16"/>
    </location>
</feature>
<keyword evidence="2" id="KW-0732">Signal</keyword>
<feature type="compositionally biased region" description="Low complexity" evidence="1">
    <location>
        <begin position="54"/>
        <end position="72"/>
    </location>
</feature>
<organism evidence="3 4">
    <name type="scientific">Ramazzottius varieornatus</name>
    <name type="common">Water bear</name>
    <name type="synonym">Tardigrade</name>
    <dbReference type="NCBI Taxonomy" id="947166"/>
    <lineage>
        <taxon>Eukaryota</taxon>
        <taxon>Metazoa</taxon>
        <taxon>Ecdysozoa</taxon>
        <taxon>Tardigrada</taxon>
        <taxon>Eutardigrada</taxon>
        <taxon>Parachela</taxon>
        <taxon>Hypsibioidea</taxon>
        <taxon>Ramazzottiidae</taxon>
        <taxon>Ramazzottius</taxon>
    </lineage>
</organism>
<dbReference type="OrthoDB" id="10064293at2759"/>
<evidence type="ECO:0000256" key="1">
    <source>
        <dbReference type="SAM" id="MobiDB-lite"/>
    </source>
</evidence>
<keyword evidence="4" id="KW-1185">Reference proteome</keyword>